<dbReference type="Proteomes" id="UP001056120">
    <property type="component" value="Linkage Group LG08"/>
</dbReference>
<reference evidence="1 2" key="2">
    <citation type="journal article" date="2022" name="Mol. Ecol. Resour.">
        <title>The genomes of chicory, endive, great burdock and yacon provide insights into Asteraceae paleo-polyploidization history and plant inulin production.</title>
        <authorList>
            <person name="Fan W."/>
            <person name="Wang S."/>
            <person name="Wang H."/>
            <person name="Wang A."/>
            <person name="Jiang F."/>
            <person name="Liu H."/>
            <person name="Zhao H."/>
            <person name="Xu D."/>
            <person name="Zhang Y."/>
        </authorList>
    </citation>
    <scope>NUCLEOTIDE SEQUENCE [LARGE SCALE GENOMIC DNA]</scope>
    <source>
        <strain evidence="2">cv. Yunnan</strain>
        <tissue evidence="1">Leaves</tissue>
    </source>
</reference>
<reference evidence="2" key="1">
    <citation type="journal article" date="2022" name="Mol. Ecol. Resour.">
        <title>The genomes of chicory, endive, great burdock and yacon provide insights into Asteraceae palaeo-polyploidization history and plant inulin production.</title>
        <authorList>
            <person name="Fan W."/>
            <person name="Wang S."/>
            <person name="Wang H."/>
            <person name="Wang A."/>
            <person name="Jiang F."/>
            <person name="Liu H."/>
            <person name="Zhao H."/>
            <person name="Xu D."/>
            <person name="Zhang Y."/>
        </authorList>
    </citation>
    <scope>NUCLEOTIDE SEQUENCE [LARGE SCALE GENOMIC DNA]</scope>
    <source>
        <strain evidence="2">cv. Yunnan</strain>
    </source>
</reference>
<dbReference type="EMBL" id="CM042025">
    <property type="protein sequence ID" value="KAI3807357.1"/>
    <property type="molecule type" value="Genomic_DNA"/>
</dbReference>
<gene>
    <name evidence="1" type="ORF">L1987_23284</name>
</gene>
<protein>
    <submittedName>
        <fullName evidence="1">Uncharacterized protein</fullName>
    </submittedName>
</protein>
<accession>A0ACB9IJV0</accession>
<proteinExistence type="predicted"/>
<keyword evidence="2" id="KW-1185">Reference proteome</keyword>
<evidence type="ECO:0000313" key="2">
    <source>
        <dbReference type="Proteomes" id="UP001056120"/>
    </source>
</evidence>
<sequence length="115" mass="12269">MKRASQLPEINEFVEVLNLERIRVSTRKLGICRADDEDGADEEGEETVDEGGALLRRVGIGVVRVTGDVEVDALVLWSMRWWGDLRIGGGSGGVWIAVGGGVSWVAGDGPGLIGH</sequence>
<evidence type="ECO:0000313" key="1">
    <source>
        <dbReference type="EMBL" id="KAI3807357.1"/>
    </source>
</evidence>
<organism evidence="1 2">
    <name type="scientific">Smallanthus sonchifolius</name>
    <dbReference type="NCBI Taxonomy" id="185202"/>
    <lineage>
        <taxon>Eukaryota</taxon>
        <taxon>Viridiplantae</taxon>
        <taxon>Streptophyta</taxon>
        <taxon>Embryophyta</taxon>
        <taxon>Tracheophyta</taxon>
        <taxon>Spermatophyta</taxon>
        <taxon>Magnoliopsida</taxon>
        <taxon>eudicotyledons</taxon>
        <taxon>Gunneridae</taxon>
        <taxon>Pentapetalae</taxon>
        <taxon>asterids</taxon>
        <taxon>campanulids</taxon>
        <taxon>Asterales</taxon>
        <taxon>Asteraceae</taxon>
        <taxon>Asteroideae</taxon>
        <taxon>Heliantheae alliance</taxon>
        <taxon>Millerieae</taxon>
        <taxon>Smallanthus</taxon>
    </lineage>
</organism>
<name>A0ACB9IJV0_9ASTR</name>
<comment type="caution">
    <text evidence="1">The sequence shown here is derived from an EMBL/GenBank/DDBJ whole genome shotgun (WGS) entry which is preliminary data.</text>
</comment>